<dbReference type="RefSeq" id="WP_231816571.1">
    <property type="nucleotide sequence ID" value="NZ_JAJOZR010000016.1"/>
</dbReference>
<dbReference type="AlphaFoldDB" id="A0A9X1T273"/>
<proteinExistence type="predicted"/>
<keyword evidence="1" id="KW-0472">Membrane</keyword>
<evidence type="ECO:0000313" key="2">
    <source>
        <dbReference type="EMBL" id="MCD7111491.1"/>
    </source>
</evidence>
<dbReference type="InterPro" id="IPR007136">
    <property type="entry name" value="DUF347"/>
</dbReference>
<feature type="transmembrane region" description="Helical" evidence="1">
    <location>
        <begin position="38"/>
        <end position="58"/>
    </location>
</feature>
<keyword evidence="3" id="KW-1185">Reference proteome</keyword>
<gene>
    <name evidence="2" type="ORF">LRX75_20865</name>
</gene>
<dbReference type="Proteomes" id="UP001139089">
    <property type="component" value="Unassembled WGS sequence"/>
</dbReference>
<protein>
    <submittedName>
        <fullName evidence="2">Uncharacterized protein</fullName>
    </submittedName>
</protein>
<accession>A0A9X1T273</accession>
<sequence>MPSGNHILLFWIAFIFTHPFGATFGDLLTKPLEKGGMIFFRGAASVVTLGLLVLALVISTMSAARTRFSLEPWRKIG</sequence>
<organism evidence="2 3">
    <name type="scientific">Rhizobium quercicola</name>
    <dbReference type="NCBI Taxonomy" id="2901226"/>
    <lineage>
        <taxon>Bacteria</taxon>
        <taxon>Pseudomonadati</taxon>
        <taxon>Pseudomonadota</taxon>
        <taxon>Alphaproteobacteria</taxon>
        <taxon>Hyphomicrobiales</taxon>
        <taxon>Rhizobiaceae</taxon>
        <taxon>Rhizobium/Agrobacterium group</taxon>
        <taxon>Rhizobium</taxon>
    </lineage>
</organism>
<evidence type="ECO:0000313" key="3">
    <source>
        <dbReference type="Proteomes" id="UP001139089"/>
    </source>
</evidence>
<keyword evidence="1" id="KW-1133">Transmembrane helix</keyword>
<evidence type="ECO:0000256" key="1">
    <source>
        <dbReference type="SAM" id="Phobius"/>
    </source>
</evidence>
<name>A0A9X1T273_9HYPH</name>
<keyword evidence="1" id="KW-0812">Transmembrane</keyword>
<comment type="caution">
    <text evidence="2">The sequence shown here is derived from an EMBL/GenBank/DDBJ whole genome shotgun (WGS) entry which is preliminary data.</text>
</comment>
<reference evidence="2" key="1">
    <citation type="submission" date="2021-12" db="EMBL/GenBank/DDBJ databases">
        <authorList>
            <person name="Li Y."/>
        </authorList>
    </citation>
    <scope>NUCLEOTIDE SEQUENCE</scope>
    <source>
        <strain evidence="2">DKSPLA3</strain>
    </source>
</reference>
<dbReference type="EMBL" id="JAJOZR010000016">
    <property type="protein sequence ID" value="MCD7111491.1"/>
    <property type="molecule type" value="Genomic_DNA"/>
</dbReference>
<dbReference type="Pfam" id="PF03988">
    <property type="entry name" value="DUF347"/>
    <property type="match status" value="1"/>
</dbReference>